<keyword evidence="1" id="KW-0723">Serine/threonine-protein kinase</keyword>
<dbReference type="AlphaFoldDB" id="A0A453I5X3"/>
<keyword evidence="2" id="KW-0808">Transferase</keyword>
<evidence type="ECO:0000259" key="6">
    <source>
        <dbReference type="PROSITE" id="PS50011"/>
    </source>
</evidence>
<reference evidence="7" key="3">
    <citation type="journal article" date="2017" name="Nature">
        <title>Genome sequence of the progenitor of the wheat D genome Aegilops tauschii.</title>
        <authorList>
            <person name="Luo M.C."/>
            <person name="Gu Y.Q."/>
            <person name="Puiu D."/>
            <person name="Wang H."/>
            <person name="Twardziok S.O."/>
            <person name="Deal K.R."/>
            <person name="Huo N."/>
            <person name="Zhu T."/>
            <person name="Wang L."/>
            <person name="Wang Y."/>
            <person name="McGuire P.E."/>
            <person name="Liu S."/>
            <person name="Long H."/>
            <person name="Ramasamy R.K."/>
            <person name="Rodriguez J.C."/>
            <person name="Van S.L."/>
            <person name="Yuan L."/>
            <person name="Wang Z."/>
            <person name="Xia Z."/>
            <person name="Xiao L."/>
            <person name="Anderson O.D."/>
            <person name="Ouyang S."/>
            <person name="Liang Y."/>
            <person name="Zimin A.V."/>
            <person name="Pertea G."/>
            <person name="Qi P."/>
            <person name="Bennetzen J.L."/>
            <person name="Dai X."/>
            <person name="Dawson M.W."/>
            <person name="Muller H.G."/>
            <person name="Kugler K."/>
            <person name="Rivarola-Duarte L."/>
            <person name="Spannagl M."/>
            <person name="Mayer K.F.X."/>
            <person name="Lu F.H."/>
            <person name="Bevan M.W."/>
            <person name="Leroy P."/>
            <person name="Li P."/>
            <person name="You F.M."/>
            <person name="Sun Q."/>
            <person name="Liu Z."/>
            <person name="Lyons E."/>
            <person name="Wicker T."/>
            <person name="Salzberg S.L."/>
            <person name="Devos K.M."/>
            <person name="Dvorak J."/>
        </authorList>
    </citation>
    <scope>NUCLEOTIDE SEQUENCE [LARGE SCALE GENOMIC DNA]</scope>
    <source>
        <strain evidence="7">cv. AL8/78</strain>
    </source>
</reference>
<dbReference type="InterPro" id="IPR000719">
    <property type="entry name" value="Prot_kinase_dom"/>
</dbReference>
<proteinExistence type="predicted"/>
<reference evidence="8" key="1">
    <citation type="journal article" date="2014" name="Science">
        <title>Ancient hybridizations among the ancestral genomes of bread wheat.</title>
        <authorList>
            <consortium name="International Wheat Genome Sequencing Consortium,"/>
            <person name="Marcussen T."/>
            <person name="Sandve S.R."/>
            <person name="Heier L."/>
            <person name="Spannagl M."/>
            <person name="Pfeifer M."/>
            <person name="Jakobsen K.S."/>
            <person name="Wulff B.B."/>
            <person name="Steuernagel B."/>
            <person name="Mayer K.F."/>
            <person name="Olsen O.A."/>
        </authorList>
    </citation>
    <scope>NUCLEOTIDE SEQUENCE [LARGE SCALE GENOMIC DNA]</scope>
    <source>
        <strain evidence="8">cv. AL8/78</strain>
    </source>
</reference>
<evidence type="ECO:0000313" key="7">
    <source>
        <dbReference type="EnsemblPlants" id="AET4Gv20453300.14"/>
    </source>
</evidence>
<evidence type="ECO:0000256" key="3">
    <source>
        <dbReference type="ARBA" id="ARBA00022741"/>
    </source>
</evidence>
<reference evidence="7" key="5">
    <citation type="journal article" date="2021" name="G3 (Bethesda)">
        <title>Aegilops tauschii genome assembly Aet v5.0 features greater sequence contiguity and improved annotation.</title>
        <authorList>
            <person name="Wang L."/>
            <person name="Zhu T."/>
            <person name="Rodriguez J.C."/>
            <person name="Deal K.R."/>
            <person name="Dubcovsky J."/>
            <person name="McGuire P.E."/>
            <person name="Lux T."/>
            <person name="Spannagl M."/>
            <person name="Mayer K.F.X."/>
            <person name="Baldrich P."/>
            <person name="Meyers B.C."/>
            <person name="Huo N."/>
            <person name="Gu Y.Q."/>
            <person name="Zhou H."/>
            <person name="Devos K.M."/>
            <person name="Bennetzen J.L."/>
            <person name="Unver T."/>
            <person name="Budak H."/>
            <person name="Gulick P.J."/>
            <person name="Galiba G."/>
            <person name="Kalapos B."/>
            <person name="Nelson D.R."/>
            <person name="Li P."/>
            <person name="You F.M."/>
            <person name="Luo M.C."/>
            <person name="Dvorak J."/>
        </authorList>
    </citation>
    <scope>NUCLEOTIDE SEQUENCE [LARGE SCALE GENOMIC DNA]</scope>
    <source>
        <strain evidence="7">cv. AL8/78</strain>
    </source>
</reference>
<name>A0A453I5X3_AEGTS</name>
<accession>A0A453I5X3</accession>
<reference evidence="8" key="2">
    <citation type="journal article" date="2017" name="Nat. Plants">
        <title>The Aegilops tauschii genome reveals multiple impacts of transposons.</title>
        <authorList>
            <person name="Zhao G."/>
            <person name="Zou C."/>
            <person name="Li K."/>
            <person name="Wang K."/>
            <person name="Li T."/>
            <person name="Gao L."/>
            <person name="Zhang X."/>
            <person name="Wang H."/>
            <person name="Yang Z."/>
            <person name="Liu X."/>
            <person name="Jiang W."/>
            <person name="Mao L."/>
            <person name="Kong X."/>
            <person name="Jiao Y."/>
            <person name="Jia J."/>
        </authorList>
    </citation>
    <scope>NUCLEOTIDE SEQUENCE [LARGE SCALE GENOMIC DNA]</scope>
    <source>
        <strain evidence="8">cv. AL8/78</strain>
    </source>
</reference>
<evidence type="ECO:0000256" key="5">
    <source>
        <dbReference type="ARBA" id="ARBA00022840"/>
    </source>
</evidence>
<dbReference type="Gene3D" id="1.10.510.10">
    <property type="entry name" value="Transferase(Phosphotransferase) domain 1"/>
    <property type="match status" value="1"/>
</dbReference>
<keyword evidence="4" id="KW-0418">Kinase</keyword>
<organism evidence="7 8">
    <name type="scientific">Aegilops tauschii subsp. strangulata</name>
    <name type="common">Goatgrass</name>
    <dbReference type="NCBI Taxonomy" id="200361"/>
    <lineage>
        <taxon>Eukaryota</taxon>
        <taxon>Viridiplantae</taxon>
        <taxon>Streptophyta</taxon>
        <taxon>Embryophyta</taxon>
        <taxon>Tracheophyta</taxon>
        <taxon>Spermatophyta</taxon>
        <taxon>Magnoliopsida</taxon>
        <taxon>Liliopsida</taxon>
        <taxon>Poales</taxon>
        <taxon>Poaceae</taxon>
        <taxon>BOP clade</taxon>
        <taxon>Pooideae</taxon>
        <taxon>Triticodae</taxon>
        <taxon>Triticeae</taxon>
        <taxon>Triticinae</taxon>
        <taxon>Aegilops</taxon>
    </lineage>
</organism>
<keyword evidence="5" id="KW-0067">ATP-binding</keyword>
<evidence type="ECO:0000256" key="1">
    <source>
        <dbReference type="ARBA" id="ARBA00022527"/>
    </source>
</evidence>
<dbReference type="Pfam" id="PF00069">
    <property type="entry name" value="Pkinase"/>
    <property type="match status" value="1"/>
</dbReference>
<dbReference type="GO" id="GO:0005524">
    <property type="term" value="F:ATP binding"/>
    <property type="evidence" value="ECO:0007669"/>
    <property type="project" value="UniProtKB-KW"/>
</dbReference>
<evidence type="ECO:0000256" key="4">
    <source>
        <dbReference type="ARBA" id="ARBA00022777"/>
    </source>
</evidence>
<dbReference type="PANTHER" id="PTHR24351">
    <property type="entry name" value="RIBOSOMAL PROTEIN S6 KINASE"/>
    <property type="match status" value="1"/>
</dbReference>
<keyword evidence="3" id="KW-0547">Nucleotide-binding</keyword>
<dbReference type="Proteomes" id="UP000015105">
    <property type="component" value="Chromosome 4D"/>
</dbReference>
<dbReference type="GO" id="GO:0004674">
    <property type="term" value="F:protein serine/threonine kinase activity"/>
    <property type="evidence" value="ECO:0007669"/>
    <property type="project" value="UniProtKB-KW"/>
</dbReference>
<protein>
    <recommendedName>
        <fullName evidence="6">Protein kinase domain-containing protein</fullName>
    </recommendedName>
</protein>
<feature type="domain" description="Protein kinase" evidence="6">
    <location>
        <begin position="1"/>
        <end position="78"/>
    </location>
</feature>
<sequence>MLTDFGLAKEFDENTRSNSMCGTVEYMAPEIVQGRGHDKAADWWSVGILLFEMLTGKVSCLRGNLLIRNICISDELSA</sequence>
<dbReference type="Gramene" id="AET4Gv20453300.14">
    <property type="protein sequence ID" value="AET4Gv20453300.14"/>
    <property type="gene ID" value="AET4Gv20453300"/>
</dbReference>
<keyword evidence="8" id="KW-1185">Reference proteome</keyword>
<dbReference type="EnsemblPlants" id="AET4Gv20453300.14">
    <property type="protein sequence ID" value="AET4Gv20453300.14"/>
    <property type="gene ID" value="AET4Gv20453300"/>
</dbReference>
<dbReference type="PROSITE" id="PS50011">
    <property type="entry name" value="PROTEIN_KINASE_DOM"/>
    <property type="match status" value="1"/>
</dbReference>
<evidence type="ECO:0000256" key="2">
    <source>
        <dbReference type="ARBA" id="ARBA00022679"/>
    </source>
</evidence>
<reference evidence="7" key="4">
    <citation type="submission" date="2019-03" db="UniProtKB">
        <authorList>
            <consortium name="EnsemblPlants"/>
        </authorList>
    </citation>
    <scope>IDENTIFICATION</scope>
</reference>
<evidence type="ECO:0000313" key="8">
    <source>
        <dbReference type="Proteomes" id="UP000015105"/>
    </source>
</evidence>
<dbReference type="SUPFAM" id="SSF56112">
    <property type="entry name" value="Protein kinase-like (PK-like)"/>
    <property type="match status" value="1"/>
</dbReference>
<dbReference type="InterPro" id="IPR011009">
    <property type="entry name" value="Kinase-like_dom_sf"/>
</dbReference>